<protein>
    <submittedName>
        <fullName evidence="2">Uncharacterized protein</fullName>
    </submittedName>
</protein>
<keyword evidence="3" id="KW-1185">Reference proteome</keyword>
<evidence type="ECO:0000256" key="1">
    <source>
        <dbReference type="SAM" id="MobiDB-lite"/>
    </source>
</evidence>
<evidence type="ECO:0000313" key="3">
    <source>
        <dbReference type="Proteomes" id="UP000327157"/>
    </source>
</evidence>
<evidence type="ECO:0000313" key="2">
    <source>
        <dbReference type="EMBL" id="KAB2633075.1"/>
    </source>
</evidence>
<reference evidence="2 3" key="3">
    <citation type="submission" date="2019-11" db="EMBL/GenBank/DDBJ databases">
        <title>A de novo genome assembly of a pear dwarfing rootstock.</title>
        <authorList>
            <person name="Wang F."/>
            <person name="Wang J."/>
            <person name="Li S."/>
            <person name="Zhang Y."/>
            <person name="Fang M."/>
            <person name="Ma L."/>
            <person name="Zhao Y."/>
            <person name="Jiang S."/>
        </authorList>
    </citation>
    <scope>NUCLEOTIDE SEQUENCE [LARGE SCALE GENOMIC DNA]</scope>
    <source>
        <strain evidence="2">S2</strain>
        <tissue evidence="2">Leaf</tissue>
    </source>
</reference>
<organism evidence="2 3">
    <name type="scientific">Pyrus ussuriensis x Pyrus communis</name>
    <dbReference type="NCBI Taxonomy" id="2448454"/>
    <lineage>
        <taxon>Eukaryota</taxon>
        <taxon>Viridiplantae</taxon>
        <taxon>Streptophyta</taxon>
        <taxon>Embryophyta</taxon>
        <taxon>Tracheophyta</taxon>
        <taxon>Spermatophyta</taxon>
        <taxon>Magnoliopsida</taxon>
        <taxon>eudicotyledons</taxon>
        <taxon>Gunneridae</taxon>
        <taxon>Pentapetalae</taxon>
        <taxon>rosids</taxon>
        <taxon>fabids</taxon>
        <taxon>Rosales</taxon>
        <taxon>Rosaceae</taxon>
        <taxon>Amygdaloideae</taxon>
        <taxon>Maleae</taxon>
        <taxon>Pyrus</taxon>
    </lineage>
</organism>
<accession>A0A5N5HYQ4</accession>
<reference evidence="3" key="2">
    <citation type="submission" date="2019-10" db="EMBL/GenBank/DDBJ databases">
        <title>A de novo genome assembly of a pear dwarfing rootstock.</title>
        <authorList>
            <person name="Wang F."/>
            <person name="Wang J."/>
            <person name="Li S."/>
            <person name="Zhang Y."/>
            <person name="Fang M."/>
            <person name="Ma L."/>
            <person name="Zhao Y."/>
            <person name="Jiang S."/>
        </authorList>
    </citation>
    <scope>NUCLEOTIDE SEQUENCE [LARGE SCALE GENOMIC DNA]</scope>
</reference>
<dbReference type="Proteomes" id="UP000327157">
    <property type="component" value="Chromosome 6"/>
</dbReference>
<gene>
    <name evidence="2" type="ORF">D8674_029322</name>
</gene>
<feature type="region of interest" description="Disordered" evidence="1">
    <location>
        <begin position="1"/>
        <end position="29"/>
    </location>
</feature>
<sequence>MENNQSIRSGRAVLVTNNGSDLHGGHSGSYDSFFNSIPPGYRFKPLDEEPSDGYNLFSNTNAMGSDGLFKEEPFPTILPPQNDQHLYLPNQNSLQFNGYQPHQQLWG</sequence>
<proteinExistence type="predicted"/>
<name>A0A5N5HYQ4_9ROSA</name>
<comment type="caution">
    <text evidence="2">The sequence shown here is derived from an EMBL/GenBank/DDBJ whole genome shotgun (WGS) entry which is preliminary data.</text>
</comment>
<reference evidence="2 3" key="1">
    <citation type="submission" date="2019-09" db="EMBL/GenBank/DDBJ databases">
        <authorList>
            <person name="Ou C."/>
        </authorList>
    </citation>
    <scope>NUCLEOTIDE SEQUENCE [LARGE SCALE GENOMIC DNA]</scope>
    <source>
        <strain evidence="2">S2</strain>
        <tissue evidence="2">Leaf</tissue>
    </source>
</reference>
<dbReference type="EMBL" id="SMOL01000120">
    <property type="protein sequence ID" value="KAB2633075.1"/>
    <property type="molecule type" value="Genomic_DNA"/>
</dbReference>
<dbReference type="AlphaFoldDB" id="A0A5N5HYQ4"/>